<proteinExistence type="predicted"/>
<organism evidence="3 4">
    <name type="scientific">Mycolicibacterium goodii</name>
    <name type="common">Mycobacterium goodii</name>
    <dbReference type="NCBI Taxonomy" id="134601"/>
    <lineage>
        <taxon>Bacteria</taxon>
        <taxon>Bacillati</taxon>
        <taxon>Actinomycetota</taxon>
        <taxon>Actinomycetes</taxon>
        <taxon>Mycobacteriales</taxon>
        <taxon>Mycobacteriaceae</taxon>
        <taxon>Mycolicibacterium</taxon>
    </lineage>
</organism>
<dbReference type="AlphaFoldDB" id="A0A0K0XF41"/>
<keyword evidence="2" id="KW-0812">Transmembrane</keyword>
<dbReference type="Proteomes" id="UP000062255">
    <property type="component" value="Chromosome"/>
</dbReference>
<evidence type="ECO:0000256" key="2">
    <source>
        <dbReference type="SAM" id="Phobius"/>
    </source>
</evidence>
<dbReference type="SUPFAM" id="SSF54427">
    <property type="entry name" value="NTF2-like"/>
    <property type="match status" value="1"/>
</dbReference>
<dbReference type="PATRIC" id="fig|134601.6.peg.329"/>
<reference evidence="3 4" key="1">
    <citation type="submission" date="2015-07" db="EMBL/GenBank/DDBJ databases">
        <title>Complete genome sequence of Mycobacterium goodii X7B, a facultative thermophilic biodesulfurizing bacterium.</title>
        <authorList>
            <person name="Yu B."/>
            <person name="Li F."/>
            <person name="Xu P."/>
        </authorList>
    </citation>
    <scope>NUCLEOTIDE SEQUENCE [LARGE SCALE GENOMIC DNA]</scope>
    <source>
        <strain evidence="3 4">X7B</strain>
    </source>
</reference>
<dbReference type="OrthoDB" id="4427703at2"/>
<evidence type="ECO:0000256" key="1">
    <source>
        <dbReference type="SAM" id="MobiDB-lite"/>
    </source>
</evidence>
<dbReference type="Gene3D" id="3.10.450.50">
    <property type="match status" value="1"/>
</dbReference>
<name>A0A0K0XF41_MYCGD</name>
<feature type="compositionally biased region" description="Basic and acidic residues" evidence="1">
    <location>
        <begin position="1"/>
        <end position="11"/>
    </location>
</feature>
<protein>
    <submittedName>
        <fullName evidence="3">Lumazine-binding protein</fullName>
    </submittedName>
</protein>
<dbReference type="EMBL" id="CP012150">
    <property type="protein sequence ID" value="AKS36001.1"/>
    <property type="molecule type" value="Genomic_DNA"/>
</dbReference>
<sequence length="163" mass="17614">MAPGKPEKPEGDENFQPPAADRPTPAPFLAALVIIVLVVIGVFVVNAFSGGDGLSEAERVGRAAVGQNDAMQRADYTGFAGYTCAAQRGTEADFLARQRDSVDKQGARYVDDVKDVQIDGDRATATVVYHFEKTEDDKINVETAFVREDGQWRVCSSMGDSRP</sequence>
<keyword evidence="2" id="KW-1133">Transmembrane helix</keyword>
<dbReference type="InterPro" id="IPR032710">
    <property type="entry name" value="NTF2-like_dom_sf"/>
</dbReference>
<keyword evidence="2" id="KW-0472">Membrane</keyword>
<dbReference type="STRING" id="134601.AFA91_01580"/>
<feature type="transmembrane region" description="Helical" evidence="2">
    <location>
        <begin position="28"/>
        <end position="49"/>
    </location>
</feature>
<feature type="region of interest" description="Disordered" evidence="1">
    <location>
        <begin position="1"/>
        <end position="21"/>
    </location>
</feature>
<evidence type="ECO:0000313" key="3">
    <source>
        <dbReference type="EMBL" id="AKS36001.1"/>
    </source>
</evidence>
<evidence type="ECO:0000313" key="4">
    <source>
        <dbReference type="Proteomes" id="UP000062255"/>
    </source>
</evidence>
<dbReference type="KEGG" id="mgo:AFA91_01580"/>
<gene>
    <name evidence="3" type="ORF">AFA91_01580</name>
</gene>
<dbReference type="RefSeq" id="WP_049748444.1">
    <property type="nucleotide sequence ID" value="NZ_CP012150.1"/>
</dbReference>
<accession>A0A0K0XF41</accession>